<accession>A0ABQ9HKU3</accession>
<reference evidence="1 2" key="1">
    <citation type="submission" date="2023-02" db="EMBL/GenBank/DDBJ databases">
        <title>LHISI_Scaffold_Assembly.</title>
        <authorList>
            <person name="Stuart O.P."/>
            <person name="Cleave R."/>
            <person name="Magrath M.J.L."/>
            <person name="Mikheyev A.S."/>
        </authorList>
    </citation>
    <scope>NUCLEOTIDE SEQUENCE [LARGE SCALE GENOMIC DNA]</scope>
    <source>
        <strain evidence="1">Daus_M_001</strain>
        <tissue evidence="1">Leg muscle</tissue>
    </source>
</reference>
<sequence>MPAVERILKMYSLLKSYFLSQEKCPALLHAFFSNECSDIWLKFVHVQAAIFNDSVKMTEGENISFTEVSHLLWDLINKYTNRLENDYIPLSIRNECLRRLVEDSLFDEVSYVSNYVDHDALKRWEEMMSSSVFGKLNKWQIPYKNCLAIVQQLLCLPGTNASTER</sequence>
<feature type="non-terminal residue" evidence="1">
    <location>
        <position position="165"/>
    </location>
</feature>
<evidence type="ECO:0000313" key="1">
    <source>
        <dbReference type="EMBL" id="KAJ8884958.1"/>
    </source>
</evidence>
<proteinExistence type="predicted"/>
<organism evidence="1 2">
    <name type="scientific">Dryococelus australis</name>
    <dbReference type="NCBI Taxonomy" id="614101"/>
    <lineage>
        <taxon>Eukaryota</taxon>
        <taxon>Metazoa</taxon>
        <taxon>Ecdysozoa</taxon>
        <taxon>Arthropoda</taxon>
        <taxon>Hexapoda</taxon>
        <taxon>Insecta</taxon>
        <taxon>Pterygota</taxon>
        <taxon>Neoptera</taxon>
        <taxon>Polyneoptera</taxon>
        <taxon>Phasmatodea</taxon>
        <taxon>Verophasmatodea</taxon>
        <taxon>Anareolatae</taxon>
        <taxon>Phasmatidae</taxon>
        <taxon>Eurycanthinae</taxon>
        <taxon>Dryococelus</taxon>
    </lineage>
</organism>
<protein>
    <submittedName>
        <fullName evidence="1">Uncharacterized protein</fullName>
    </submittedName>
</protein>
<comment type="caution">
    <text evidence="1">The sequence shown here is derived from an EMBL/GenBank/DDBJ whole genome shotgun (WGS) entry which is preliminary data.</text>
</comment>
<dbReference type="EMBL" id="JARBHB010000004">
    <property type="protein sequence ID" value="KAJ8884958.1"/>
    <property type="molecule type" value="Genomic_DNA"/>
</dbReference>
<gene>
    <name evidence="1" type="ORF">PR048_011154</name>
</gene>
<dbReference type="Proteomes" id="UP001159363">
    <property type="component" value="Chromosome X"/>
</dbReference>
<name>A0ABQ9HKU3_9NEOP</name>
<evidence type="ECO:0000313" key="2">
    <source>
        <dbReference type="Proteomes" id="UP001159363"/>
    </source>
</evidence>
<keyword evidence="2" id="KW-1185">Reference proteome</keyword>